<dbReference type="EMBL" id="JACASF010000018">
    <property type="protein sequence ID" value="KAF6420595.1"/>
    <property type="molecule type" value="Genomic_DNA"/>
</dbReference>
<protein>
    <submittedName>
        <fullName evidence="2">Uncharacterized protein</fullName>
    </submittedName>
</protein>
<gene>
    <name evidence="2" type="ORF">HJG59_009330</name>
</gene>
<dbReference type="AlphaFoldDB" id="A0A7J8DC15"/>
<feature type="region of interest" description="Disordered" evidence="1">
    <location>
        <begin position="28"/>
        <end position="69"/>
    </location>
</feature>
<evidence type="ECO:0000256" key="1">
    <source>
        <dbReference type="SAM" id="MobiDB-lite"/>
    </source>
</evidence>
<evidence type="ECO:0000313" key="3">
    <source>
        <dbReference type="Proteomes" id="UP000550707"/>
    </source>
</evidence>
<keyword evidence="3" id="KW-1185">Reference proteome</keyword>
<organism evidence="2 3">
    <name type="scientific">Molossus molossus</name>
    <name type="common">Pallas' mastiff bat</name>
    <name type="synonym">Vespertilio molossus</name>
    <dbReference type="NCBI Taxonomy" id="27622"/>
    <lineage>
        <taxon>Eukaryota</taxon>
        <taxon>Metazoa</taxon>
        <taxon>Chordata</taxon>
        <taxon>Craniata</taxon>
        <taxon>Vertebrata</taxon>
        <taxon>Euteleostomi</taxon>
        <taxon>Mammalia</taxon>
        <taxon>Eutheria</taxon>
        <taxon>Laurasiatheria</taxon>
        <taxon>Chiroptera</taxon>
        <taxon>Yangochiroptera</taxon>
        <taxon>Molossidae</taxon>
        <taxon>Molossus</taxon>
    </lineage>
</organism>
<evidence type="ECO:0000313" key="2">
    <source>
        <dbReference type="EMBL" id="KAF6420595.1"/>
    </source>
</evidence>
<dbReference type="Proteomes" id="UP000550707">
    <property type="component" value="Unassembled WGS sequence"/>
</dbReference>
<accession>A0A7J8DC15</accession>
<sequence>MMKNQREENLPQQPPRASVNFYTTSQVTYSPGARNAPQKTKYLAFSKKEGRKNEIRRRTRSTSSEEQAQPWVHLPRDYHTGLANGNLPPVNHMDWKQQHPGGLVGNATRAANTIYEDLPKSPSIENSQDDIPVFFHKKERQWVVVGG</sequence>
<reference evidence="2 3" key="1">
    <citation type="journal article" date="2020" name="Nature">
        <title>Six reference-quality genomes reveal evolution of bat adaptations.</title>
        <authorList>
            <person name="Jebb D."/>
            <person name="Huang Z."/>
            <person name="Pippel M."/>
            <person name="Hughes G.M."/>
            <person name="Lavrichenko K."/>
            <person name="Devanna P."/>
            <person name="Winkler S."/>
            <person name="Jermiin L.S."/>
            <person name="Skirmuntt E.C."/>
            <person name="Katzourakis A."/>
            <person name="Burkitt-Gray L."/>
            <person name="Ray D.A."/>
            <person name="Sullivan K.A.M."/>
            <person name="Roscito J.G."/>
            <person name="Kirilenko B.M."/>
            <person name="Davalos L.M."/>
            <person name="Corthals A.P."/>
            <person name="Power M.L."/>
            <person name="Jones G."/>
            <person name="Ransome R.D."/>
            <person name="Dechmann D.K.N."/>
            <person name="Locatelli A.G."/>
            <person name="Puechmaille S.J."/>
            <person name="Fedrigo O."/>
            <person name="Jarvis E.D."/>
            <person name="Hiller M."/>
            <person name="Vernes S.C."/>
            <person name="Myers E.W."/>
            <person name="Teeling E.C."/>
        </authorList>
    </citation>
    <scope>NUCLEOTIDE SEQUENCE [LARGE SCALE GENOMIC DNA]</scope>
    <source>
        <strain evidence="2">MMolMol1</strain>
        <tissue evidence="2">Muscle</tissue>
    </source>
</reference>
<comment type="caution">
    <text evidence="2">The sequence shown here is derived from an EMBL/GenBank/DDBJ whole genome shotgun (WGS) entry which is preliminary data.</text>
</comment>
<dbReference type="InParanoid" id="A0A7J8DC15"/>
<name>A0A7J8DC15_MOLMO</name>
<proteinExistence type="predicted"/>